<evidence type="ECO:0000313" key="3">
    <source>
        <dbReference type="EMBL" id="TRM11792.1"/>
    </source>
</evidence>
<dbReference type="Gene3D" id="3.40.630.30">
    <property type="match status" value="1"/>
</dbReference>
<proteinExistence type="predicted"/>
<dbReference type="InterPro" id="IPR016181">
    <property type="entry name" value="Acyl_CoA_acyltransferase"/>
</dbReference>
<dbReference type="OrthoDB" id="9799092at2"/>
<dbReference type="EMBL" id="VCIA01000001">
    <property type="protein sequence ID" value="TMN22982.1"/>
    <property type="molecule type" value="Genomic_DNA"/>
</dbReference>
<evidence type="ECO:0000313" key="5">
    <source>
        <dbReference type="Proteomes" id="UP000319280"/>
    </source>
</evidence>
<dbReference type="Proteomes" id="UP000319280">
    <property type="component" value="Unassembled WGS sequence"/>
</dbReference>
<dbReference type="Proteomes" id="UP000306980">
    <property type="component" value="Unassembled WGS sequence"/>
</dbReference>
<organism evidence="3 5">
    <name type="scientific">Lentibacillus cibarius</name>
    <dbReference type="NCBI Taxonomy" id="2583219"/>
    <lineage>
        <taxon>Bacteria</taxon>
        <taxon>Bacillati</taxon>
        <taxon>Bacillota</taxon>
        <taxon>Bacilli</taxon>
        <taxon>Bacillales</taxon>
        <taxon>Bacillaceae</taxon>
        <taxon>Lentibacillus</taxon>
    </lineage>
</organism>
<evidence type="ECO:0000259" key="1">
    <source>
        <dbReference type="PROSITE" id="PS51186"/>
    </source>
</evidence>
<name>A0A549YIS8_9BACI</name>
<protein>
    <submittedName>
        <fullName evidence="3">GNAT family N-acetyltransferase</fullName>
    </submittedName>
</protein>
<dbReference type="GO" id="GO:0016747">
    <property type="term" value="F:acyltransferase activity, transferring groups other than amino-acyl groups"/>
    <property type="evidence" value="ECO:0007669"/>
    <property type="project" value="InterPro"/>
</dbReference>
<keyword evidence="3" id="KW-0808">Transferase</keyword>
<gene>
    <name evidence="2" type="ORF">FFL34_13510</name>
    <name evidence="3" type="ORF">FH966_08935</name>
</gene>
<comment type="caution">
    <text evidence="3">The sequence shown here is derived from an EMBL/GenBank/DDBJ whole genome shotgun (WGS) entry which is preliminary data.</text>
</comment>
<evidence type="ECO:0000313" key="4">
    <source>
        <dbReference type="Proteomes" id="UP000306980"/>
    </source>
</evidence>
<feature type="domain" description="N-acetyltransferase" evidence="1">
    <location>
        <begin position="1"/>
        <end position="169"/>
    </location>
</feature>
<reference evidence="2 4" key="1">
    <citation type="submission" date="2019-05" db="EMBL/GenBank/DDBJ databases">
        <title>Genomic analysis of Lentibacillus sp. NKC220-2.</title>
        <authorList>
            <person name="Oh Y.J."/>
        </authorList>
    </citation>
    <scope>NUCLEOTIDE SEQUENCE [LARGE SCALE GENOMIC DNA]</scope>
    <source>
        <strain evidence="2 4">NKC220-2</strain>
    </source>
</reference>
<dbReference type="Pfam" id="PF00583">
    <property type="entry name" value="Acetyltransf_1"/>
    <property type="match status" value="1"/>
</dbReference>
<evidence type="ECO:0000313" key="2">
    <source>
        <dbReference type="EMBL" id="TMN22982.1"/>
    </source>
</evidence>
<dbReference type="SUPFAM" id="SSF55729">
    <property type="entry name" value="Acyl-CoA N-acyltransferases (Nat)"/>
    <property type="match status" value="1"/>
</dbReference>
<keyword evidence="5" id="KW-1185">Reference proteome</keyword>
<dbReference type="InterPro" id="IPR000182">
    <property type="entry name" value="GNAT_dom"/>
</dbReference>
<dbReference type="CDD" id="cd04301">
    <property type="entry name" value="NAT_SF"/>
    <property type="match status" value="1"/>
</dbReference>
<reference evidence="3 5" key="2">
    <citation type="submission" date="2019-07" db="EMBL/GenBank/DDBJ databases">
        <title>Genomic analysis of Lentibacillus sp. NKC851-2.</title>
        <authorList>
            <person name="Oh Y.J."/>
        </authorList>
    </citation>
    <scope>NUCLEOTIDE SEQUENCE [LARGE SCALE GENOMIC DNA]</scope>
    <source>
        <strain evidence="3 5">NKC851-2</strain>
    </source>
</reference>
<accession>A0A5S3QM04</accession>
<dbReference type="AlphaFoldDB" id="A0A549YIS8"/>
<accession>A0A549YIS8</accession>
<sequence>MDIRLLGLDNAAAYRDLCLEAMLNSPETYTASYCEIKRNSVYVYKVRLQSVNAFTFGAFVEDELVGVVTLVRGKKKKTDHRATLRFLYVTPFEREKGIGKQLMQTAINHAKSLDGVEQICLSIVVNDKNKKMAERFCYALGFVPFGVHKGAVKAGDHYYDEEHMVMFLH</sequence>
<dbReference type="EMBL" id="VJMZ01000001">
    <property type="protein sequence ID" value="TRM11792.1"/>
    <property type="molecule type" value="Genomic_DNA"/>
</dbReference>
<dbReference type="PROSITE" id="PS51186">
    <property type="entry name" value="GNAT"/>
    <property type="match status" value="1"/>
</dbReference>